<gene>
    <name evidence="4" type="ORF">D0T12_01600</name>
</gene>
<dbReference type="RefSeq" id="WP_117397433.1">
    <property type="nucleotide sequence ID" value="NZ_QVNQ01000001.1"/>
</dbReference>
<evidence type="ECO:0000256" key="2">
    <source>
        <dbReference type="SAM" id="SignalP"/>
    </source>
</evidence>
<name>A0A372GNJ9_9ACTN</name>
<feature type="domain" description="PASTA" evidence="3">
    <location>
        <begin position="66"/>
        <end position="138"/>
    </location>
</feature>
<keyword evidence="5" id="KW-1185">Reference proteome</keyword>
<comment type="caution">
    <text evidence="4">The sequence shown here is derived from an EMBL/GenBank/DDBJ whole genome shotgun (WGS) entry which is preliminary data.</text>
</comment>
<dbReference type="InterPro" id="IPR005543">
    <property type="entry name" value="PASTA_dom"/>
</dbReference>
<reference evidence="4 5" key="1">
    <citation type="submission" date="2018-08" db="EMBL/GenBank/DDBJ databases">
        <title>Actinomadura spongicola sp. nov., isolated from marine sponge Leucetta chagosensis.</title>
        <authorList>
            <person name="Li L."/>
            <person name="Lin H.W."/>
        </authorList>
    </citation>
    <scope>NUCLEOTIDE SEQUENCE [LARGE SCALE GENOMIC DNA]</scope>
    <source>
        <strain evidence="4 5">LHW52907</strain>
    </source>
</reference>
<evidence type="ECO:0000256" key="1">
    <source>
        <dbReference type="SAM" id="MobiDB-lite"/>
    </source>
</evidence>
<dbReference type="EMBL" id="QVNQ01000001">
    <property type="protein sequence ID" value="RFS86980.1"/>
    <property type="molecule type" value="Genomic_DNA"/>
</dbReference>
<evidence type="ECO:0000313" key="5">
    <source>
        <dbReference type="Proteomes" id="UP000262882"/>
    </source>
</evidence>
<feature type="signal peptide" evidence="2">
    <location>
        <begin position="1"/>
        <end position="17"/>
    </location>
</feature>
<dbReference type="Gene3D" id="3.30.10.20">
    <property type="match status" value="1"/>
</dbReference>
<accession>A0A372GNJ9</accession>
<evidence type="ECO:0000259" key="3">
    <source>
        <dbReference type="PROSITE" id="PS51178"/>
    </source>
</evidence>
<evidence type="ECO:0000313" key="4">
    <source>
        <dbReference type="EMBL" id="RFS86980.1"/>
    </source>
</evidence>
<dbReference type="Proteomes" id="UP000262882">
    <property type="component" value="Unassembled WGS sequence"/>
</dbReference>
<feature type="compositionally biased region" description="Low complexity" evidence="1">
    <location>
        <begin position="32"/>
        <end position="65"/>
    </location>
</feature>
<keyword evidence="2" id="KW-0732">Signal</keyword>
<dbReference type="OrthoDB" id="4335972at2"/>
<dbReference type="SUPFAM" id="SSF54184">
    <property type="entry name" value="Penicillin-binding protein 2x (pbp-2x), c-terminal domain"/>
    <property type="match status" value="1"/>
</dbReference>
<protein>
    <submittedName>
        <fullName evidence="4">PASTA domain-containing protein</fullName>
    </submittedName>
</protein>
<dbReference type="Pfam" id="PF03793">
    <property type="entry name" value="PASTA"/>
    <property type="match status" value="1"/>
</dbReference>
<dbReference type="PROSITE" id="PS51178">
    <property type="entry name" value="PASTA"/>
    <property type="match status" value="1"/>
</dbReference>
<organism evidence="4 5">
    <name type="scientific">Actinomadura spongiicola</name>
    <dbReference type="NCBI Taxonomy" id="2303421"/>
    <lineage>
        <taxon>Bacteria</taxon>
        <taxon>Bacillati</taxon>
        <taxon>Actinomycetota</taxon>
        <taxon>Actinomycetes</taxon>
        <taxon>Streptosporangiales</taxon>
        <taxon>Thermomonosporaceae</taxon>
        <taxon>Actinomadura</taxon>
    </lineage>
</organism>
<sequence length="141" mass="15115">MRTPIHLLAATTVAVLAAGCAAPEEPPASRGTRTVTATPTPKSTETTAPATGTARTTPSATPSKTGPKRIRVPQVVGMNHQKAQNAMQAVGLFRLMEEDATGQGRLLLWDRNWVVVKQRPRAGTRVTENTTITLYSKKVDE</sequence>
<feature type="chain" id="PRO_5039172608" evidence="2">
    <location>
        <begin position="18"/>
        <end position="141"/>
    </location>
</feature>
<feature type="region of interest" description="Disordered" evidence="1">
    <location>
        <begin position="23"/>
        <end position="70"/>
    </location>
</feature>
<dbReference type="PROSITE" id="PS51257">
    <property type="entry name" value="PROKAR_LIPOPROTEIN"/>
    <property type="match status" value="1"/>
</dbReference>
<proteinExistence type="predicted"/>
<dbReference type="AlphaFoldDB" id="A0A372GNJ9"/>